<accession>A0DLB3</accession>
<keyword evidence="2" id="KW-1185">Reference proteome</keyword>
<organism evidence="1 2">
    <name type="scientific">Paramecium tetraurelia</name>
    <dbReference type="NCBI Taxonomy" id="5888"/>
    <lineage>
        <taxon>Eukaryota</taxon>
        <taxon>Sar</taxon>
        <taxon>Alveolata</taxon>
        <taxon>Ciliophora</taxon>
        <taxon>Intramacronucleata</taxon>
        <taxon>Oligohymenophorea</taxon>
        <taxon>Peniculida</taxon>
        <taxon>Parameciidae</taxon>
        <taxon>Paramecium</taxon>
    </lineage>
</organism>
<dbReference type="EMBL" id="CT868485">
    <property type="protein sequence ID" value="CAK83830.1"/>
    <property type="molecule type" value="Genomic_DNA"/>
</dbReference>
<proteinExistence type="predicted"/>
<name>A0DLB3_PARTE</name>
<gene>
    <name evidence="1" type="ORF">GSPATT00018147001</name>
</gene>
<dbReference type="KEGG" id="ptm:GSPATT00018147001"/>
<sequence length="122" mass="14407">MSQEQVLDLQILSQVSHLRLRSKRKWKCQKERGIYMLIIKQHSLVLKVILKSSNKFIFEQAAKQFEFCDALDQATYGNNMDVIKYFENFKQNIKPKIKTVKLELKSKIANKSHSCIFGCYFQ</sequence>
<protein>
    <submittedName>
        <fullName evidence="1">Uncharacterized protein</fullName>
    </submittedName>
</protein>
<evidence type="ECO:0000313" key="2">
    <source>
        <dbReference type="Proteomes" id="UP000000600"/>
    </source>
</evidence>
<dbReference type="RefSeq" id="XP_001451227.1">
    <property type="nucleotide sequence ID" value="XM_001451190.1"/>
</dbReference>
<dbReference type="InParanoid" id="A0DLB3"/>
<dbReference type="GeneID" id="5037012"/>
<reference evidence="1 2" key="1">
    <citation type="journal article" date="2006" name="Nature">
        <title>Global trends of whole-genome duplications revealed by the ciliate Paramecium tetraurelia.</title>
        <authorList>
            <consortium name="Genoscope"/>
            <person name="Aury J.-M."/>
            <person name="Jaillon O."/>
            <person name="Duret L."/>
            <person name="Noel B."/>
            <person name="Jubin C."/>
            <person name="Porcel B.M."/>
            <person name="Segurens B."/>
            <person name="Daubin V."/>
            <person name="Anthouard V."/>
            <person name="Aiach N."/>
            <person name="Arnaiz O."/>
            <person name="Billaut A."/>
            <person name="Beisson J."/>
            <person name="Blanc I."/>
            <person name="Bouhouche K."/>
            <person name="Camara F."/>
            <person name="Duharcourt S."/>
            <person name="Guigo R."/>
            <person name="Gogendeau D."/>
            <person name="Katinka M."/>
            <person name="Keller A.-M."/>
            <person name="Kissmehl R."/>
            <person name="Klotz C."/>
            <person name="Koll F."/>
            <person name="Le Moue A."/>
            <person name="Lepere C."/>
            <person name="Malinsky S."/>
            <person name="Nowacki M."/>
            <person name="Nowak J.K."/>
            <person name="Plattner H."/>
            <person name="Poulain J."/>
            <person name="Ruiz F."/>
            <person name="Serrano V."/>
            <person name="Zagulski M."/>
            <person name="Dessen P."/>
            <person name="Betermier M."/>
            <person name="Weissenbach J."/>
            <person name="Scarpelli C."/>
            <person name="Schachter V."/>
            <person name="Sperling L."/>
            <person name="Meyer E."/>
            <person name="Cohen J."/>
            <person name="Wincker P."/>
        </authorList>
    </citation>
    <scope>NUCLEOTIDE SEQUENCE [LARGE SCALE GENOMIC DNA]</scope>
    <source>
        <strain evidence="1 2">Stock d4-2</strain>
    </source>
</reference>
<dbReference type="AlphaFoldDB" id="A0DLB3"/>
<evidence type="ECO:0000313" key="1">
    <source>
        <dbReference type="EMBL" id="CAK83830.1"/>
    </source>
</evidence>
<dbReference type="HOGENOM" id="CLU_2031195_0_0_1"/>
<dbReference type="Proteomes" id="UP000000600">
    <property type="component" value="Unassembled WGS sequence"/>
</dbReference>